<dbReference type="PROSITE" id="PS50994">
    <property type="entry name" value="INTEGRASE"/>
    <property type="match status" value="1"/>
</dbReference>
<dbReference type="GO" id="GO:0004190">
    <property type="term" value="F:aspartic-type endopeptidase activity"/>
    <property type="evidence" value="ECO:0007669"/>
    <property type="project" value="UniProtKB-KW"/>
</dbReference>
<sequence length="362" mass="41457">MLHLVIQQFWWPSLKKDIETYVASCPVCASAKRPPGKLPGLLQDVARPTAPWREISMDFIVDLPESTGQTVIWVVTDLFSKQAHFIPCSKIPSAKLLARLFIIHVYRLHGVPERVVSDRGVQFTSNFWREFLKLIGSTQGLSSAHHPQTNGACERTNGVLEQYLRCYINYQQDNWVDLLPFAEVAYNNSVHSSTGFTPFKVATGQDFVPIPELPHERPNVQSLDDWISQLQLNWPVAHKALDEVHQSHKKFADRKRAPQKSYQVGDKVFLSTKYLQTIQKSKKLGPKYVGPFPIEQIVNPVTVQLTLPKTLRRIHPVFHVSLLKPEHTCTLRLTQTDPPVPLLIEGEQHFEIKEILDSRKWR</sequence>
<evidence type="ECO:0000256" key="1">
    <source>
        <dbReference type="ARBA" id="ARBA00022670"/>
    </source>
</evidence>
<organism evidence="13 14">
    <name type="scientific">Pseudonaja textilis</name>
    <name type="common">Eastern brown snake</name>
    <dbReference type="NCBI Taxonomy" id="8673"/>
    <lineage>
        <taxon>Eukaryota</taxon>
        <taxon>Metazoa</taxon>
        <taxon>Chordata</taxon>
        <taxon>Craniata</taxon>
        <taxon>Vertebrata</taxon>
        <taxon>Euteleostomi</taxon>
        <taxon>Lepidosauria</taxon>
        <taxon>Squamata</taxon>
        <taxon>Bifurcata</taxon>
        <taxon>Unidentata</taxon>
        <taxon>Episquamata</taxon>
        <taxon>Toxicofera</taxon>
        <taxon>Serpentes</taxon>
        <taxon>Colubroidea</taxon>
        <taxon>Elapidae</taxon>
        <taxon>Hydrophiinae</taxon>
        <taxon>Pseudonaja</taxon>
    </lineage>
</organism>
<dbReference type="GO" id="GO:0046872">
    <property type="term" value="F:metal ion binding"/>
    <property type="evidence" value="ECO:0007669"/>
    <property type="project" value="UniProtKB-KW"/>
</dbReference>
<evidence type="ECO:0000256" key="11">
    <source>
        <dbReference type="ARBA" id="ARBA00039658"/>
    </source>
</evidence>
<evidence type="ECO:0000256" key="7">
    <source>
        <dbReference type="ARBA" id="ARBA00022918"/>
    </source>
</evidence>
<evidence type="ECO:0000313" key="14">
    <source>
        <dbReference type="Proteomes" id="UP000472273"/>
    </source>
</evidence>
<dbReference type="FunFam" id="3.30.420.10:FF:000032">
    <property type="entry name" value="Retrovirus-related Pol polyprotein from transposon 297-like Protein"/>
    <property type="match status" value="1"/>
</dbReference>
<protein>
    <recommendedName>
        <fullName evidence="11">Gypsy retrotransposon integrase-like protein 1</fullName>
    </recommendedName>
</protein>
<proteinExistence type="predicted"/>
<keyword evidence="2" id="KW-0479">Metal-binding</keyword>
<keyword evidence="1" id="KW-0645">Protease</keyword>
<keyword evidence="8" id="KW-0239">DNA-directed DNA polymerase</keyword>
<keyword evidence="8" id="KW-0548">Nucleotidyltransferase</keyword>
<keyword evidence="6" id="KW-0229">DNA integration</keyword>
<evidence type="ECO:0000256" key="9">
    <source>
        <dbReference type="ARBA" id="ARBA00023125"/>
    </source>
</evidence>
<dbReference type="PANTHER" id="PTHR37984:SF15">
    <property type="entry name" value="INTEGRASE CATALYTIC DOMAIN-CONTAINING PROTEIN"/>
    <property type="match status" value="1"/>
</dbReference>
<dbReference type="PANTHER" id="PTHR37984">
    <property type="entry name" value="PROTEIN CBG26694"/>
    <property type="match status" value="1"/>
</dbReference>
<evidence type="ECO:0000256" key="2">
    <source>
        <dbReference type="ARBA" id="ARBA00022723"/>
    </source>
</evidence>
<keyword evidence="10" id="KW-0233">DNA recombination</keyword>
<dbReference type="GO" id="GO:0006508">
    <property type="term" value="P:proteolysis"/>
    <property type="evidence" value="ECO:0007669"/>
    <property type="project" value="UniProtKB-KW"/>
</dbReference>
<evidence type="ECO:0000256" key="6">
    <source>
        <dbReference type="ARBA" id="ARBA00022908"/>
    </source>
</evidence>
<dbReference type="Ensembl" id="ENSPTXT00000024094.1">
    <property type="protein sequence ID" value="ENSPTXP00000023368.1"/>
    <property type="gene ID" value="ENSPTXG00000016234.1"/>
</dbReference>
<dbReference type="GO" id="GO:0003887">
    <property type="term" value="F:DNA-directed DNA polymerase activity"/>
    <property type="evidence" value="ECO:0007669"/>
    <property type="project" value="UniProtKB-KW"/>
</dbReference>
<feature type="domain" description="Integrase catalytic" evidence="12">
    <location>
        <begin position="47"/>
        <end position="206"/>
    </location>
</feature>
<dbReference type="InterPro" id="IPR056924">
    <property type="entry name" value="SH3_Tf2-1"/>
</dbReference>
<dbReference type="Proteomes" id="UP000472273">
    <property type="component" value="Unplaced"/>
</dbReference>
<dbReference type="InterPro" id="IPR041588">
    <property type="entry name" value="Integrase_H2C2"/>
</dbReference>
<dbReference type="InterPro" id="IPR050951">
    <property type="entry name" value="Retrovirus_Pol_polyprotein"/>
</dbReference>
<dbReference type="Gene3D" id="3.30.420.10">
    <property type="entry name" value="Ribonuclease H-like superfamily/Ribonuclease H"/>
    <property type="match status" value="1"/>
</dbReference>
<reference evidence="13" key="2">
    <citation type="submission" date="2025-09" db="UniProtKB">
        <authorList>
            <consortium name="Ensembl"/>
        </authorList>
    </citation>
    <scope>IDENTIFICATION</scope>
</reference>
<dbReference type="OMA" id="CHPGTHR"/>
<dbReference type="InterPro" id="IPR012337">
    <property type="entry name" value="RNaseH-like_sf"/>
</dbReference>
<evidence type="ECO:0000256" key="8">
    <source>
        <dbReference type="ARBA" id="ARBA00022932"/>
    </source>
</evidence>
<keyword evidence="4" id="KW-0378">Hydrolase</keyword>
<dbReference type="GeneTree" id="ENSGT00940000163772"/>
<keyword evidence="9" id="KW-0238">DNA-binding</keyword>
<evidence type="ECO:0000259" key="12">
    <source>
        <dbReference type="PROSITE" id="PS50994"/>
    </source>
</evidence>
<dbReference type="GO" id="GO:0003677">
    <property type="term" value="F:DNA binding"/>
    <property type="evidence" value="ECO:0007669"/>
    <property type="project" value="UniProtKB-KW"/>
</dbReference>
<reference evidence="13" key="1">
    <citation type="submission" date="2025-08" db="UniProtKB">
        <authorList>
            <consortium name="Ensembl"/>
        </authorList>
    </citation>
    <scope>IDENTIFICATION</scope>
</reference>
<dbReference type="GO" id="GO:0003964">
    <property type="term" value="F:RNA-directed DNA polymerase activity"/>
    <property type="evidence" value="ECO:0007669"/>
    <property type="project" value="UniProtKB-KW"/>
</dbReference>
<keyword evidence="7" id="KW-0695">RNA-directed DNA polymerase</keyword>
<keyword evidence="3" id="KW-0064">Aspartyl protease</keyword>
<dbReference type="GO" id="GO:0006310">
    <property type="term" value="P:DNA recombination"/>
    <property type="evidence" value="ECO:0007669"/>
    <property type="project" value="UniProtKB-KW"/>
</dbReference>
<evidence type="ECO:0000313" key="13">
    <source>
        <dbReference type="Ensembl" id="ENSPTXP00000023368.1"/>
    </source>
</evidence>
<accession>A0A670ZKL6</accession>
<dbReference type="Pfam" id="PF00665">
    <property type="entry name" value="rve"/>
    <property type="match status" value="1"/>
</dbReference>
<dbReference type="InterPro" id="IPR001584">
    <property type="entry name" value="Integrase_cat-core"/>
</dbReference>
<keyword evidence="14" id="KW-1185">Reference proteome</keyword>
<evidence type="ECO:0000256" key="5">
    <source>
        <dbReference type="ARBA" id="ARBA00022842"/>
    </source>
</evidence>
<dbReference type="AlphaFoldDB" id="A0A670ZKL6"/>
<name>A0A670ZKL6_PSETE</name>
<dbReference type="Pfam" id="PF24626">
    <property type="entry name" value="SH3_Tf2-1"/>
    <property type="match status" value="1"/>
</dbReference>
<evidence type="ECO:0000256" key="3">
    <source>
        <dbReference type="ARBA" id="ARBA00022750"/>
    </source>
</evidence>
<dbReference type="Gene3D" id="1.10.340.70">
    <property type="match status" value="1"/>
</dbReference>
<dbReference type="SUPFAM" id="SSF53098">
    <property type="entry name" value="Ribonuclease H-like"/>
    <property type="match status" value="1"/>
</dbReference>
<keyword evidence="5" id="KW-0460">Magnesium</keyword>
<dbReference type="Pfam" id="PF17921">
    <property type="entry name" value="Integrase_H2C2"/>
    <property type="match status" value="1"/>
</dbReference>
<dbReference type="GO" id="GO:0015074">
    <property type="term" value="P:DNA integration"/>
    <property type="evidence" value="ECO:0007669"/>
    <property type="project" value="UniProtKB-KW"/>
</dbReference>
<evidence type="ECO:0000256" key="10">
    <source>
        <dbReference type="ARBA" id="ARBA00023172"/>
    </source>
</evidence>
<evidence type="ECO:0000256" key="4">
    <source>
        <dbReference type="ARBA" id="ARBA00022801"/>
    </source>
</evidence>
<dbReference type="InterPro" id="IPR036397">
    <property type="entry name" value="RNaseH_sf"/>
</dbReference>
<keyword evidence="8" id="KW-0808">Transferase</keyword>